<dbReference type="EMBL" id="FNEM01000015">
    <property type="protein sequence ID" value="SDJ88473.1"/>
    <property type="molecule type" value="Genomic_DNA"/>
</dbReference>
<keyword evidence="6" id="KW-1185">Reference proteome</keyword>
<dbReference type="InterPro" id="IPR009057">
    <property type="entry name" value="Homeodomain-like_sf"/>
</dbReference>
<dbReference type="PROSITE" id="PS01124">
    <property type="entry name" value="HTH_ARAC_FAMILY_2"/>
    <property type="match status" value="1"/>
</dbReference>
<name>A0A1G8XDA8_9GAMM</name>
<feature type="domain" description="HTH araC/xylS-type" evidence="4">
    <location>
        <begin position="277"/>
        <end position="359"/>
    </location>
</feature>
<dbReference type="AlphaFoldDB" id="A0A1G8XDA8"/>
<dbReference type="SUPFAM" id="SSF46689">
    <property type="entry name" value="Homeodomain-like"/>
    <property type="match status" value="1"/>
</dbReference>
<proteinExistence type="predicted"/>
<dbReference type="InterPro" id="IPR032687">
    <property type="entry name" value="AraC-type_N"/>
</dbReference>
<keyword evidence="1" id="KW-0805">Transcription regulation</keyword>
<dbReference type="PANTHER" id="PTHR47894:SF1">
    <property type="entry name" value="HTH-TYPE TRANSCRIPTIONAL REGULATOR VQSM"/>
    <property type="match status" value="1"/>
</dbReference>
<sequence>MVSFCATDHVTDAGEGKAIERFICSHPTLYGDQLYPAFDLRLLHQYIERQLGAARAERLLAAIGTTASELSVRQFVLAWQVLKAMELAGEWLPGSLAGFHFGATFRPEHLQGLQRPLSRCQTLGEVYELVRSNPNLVGSFTDNIETLSARVMEVRSVNVSNIDADTMTFLFQQGLSSMLSVARMLTNRPIPLLGVSMCCSGPDRIEHLALEQALGCPIEFDADFFGWRLDPAILTYPITWHPSVRGLASDEVVEDETDSLINDILALLLPCRYGFPTLEQVAEALRLSSRTLRRRLSAIGTSYQKILNQVRCQLAIDRFQAGERCIDTIAEQLGFNETCNFRHAFKRWTGKAPGEFMTGLPVHRLS</sequence>
<dbReference type="GO" id="GO:0003700">
    <property type="term" value="F:DNA-binding transcription factor activity"/>
    <property type="evidence" value="ECO:0007669"/>
    <property type="project" value="InterPro"/>
</dbReference>
<evidence type="ECO:0000313" key="6">
    <source>
        <dbReference type="Proteomes" id="UP000199527"/>
    </source>
</evidence>
<evidence type="ECO:0000256" key="2">
    <source>
        <dbReference type="ARBA" id="ARBA00023125"/>
    </source>
</evidence>
<dbReference type="InterPro" id="IPR018060">
    <property type="entry name" value="HTH_AraC"/>
</dbReference>
<dbReference type="GO" id="GO:0005829">
    <property type="term" value="C:cytosol"/>
    <property type="evidence" value="ECO:0007669"/>
    <property type="project" value="TreeGrafter"/>
</dbReference>
<dbReference type="PANTHER" id="PTHR47894">
    <property type="entry name" value="HTH-TYPE TRANSCRIPTIONAL REGULATOR GADX"/>
    <property type="match status" value="1"/>
</dbReference>
<evidence type="ECO:0000313" key="5">
    <source>
        <dbReference type="EMBL" id="SDJ88473.1"/>
    </source>
</evidence>
<protein>
    <submittedName>
        <fullName evidence="5">AraC-type DNA-binding protein</fullName>
    </submittedName>
</protein>
<dbReference type="SMART" id="SM00342">
    <property type="entry name" value="HTH_ARAC"/>
    <property type="match status" value="1"/>
</dbReference>
<dbReference type="Pfam" id="PF12833">
    <property type="entry name" value="HTH_18"/>
    <property type="match status" value="1"/>
</dbReference>
<dbReference type="OrthoDB" id="6816069at2"/>
<dbReference type="Gene3D" id="1.10.10.60">
    <property type="entry name" value="Homeodomain-like"/>
    <property type="match status" value="1"/>
</dbReference>
<organism evidence="5 6">
    <name type="scientific">Ferrimonas sediminum</name>
    <dbReference type="NCBI Taxonomy" id="718193"/>
    <lineage>
        <taxon>Bacteria</taxon>
        <taxon>Pseudomonadati</taxon>
        <taxon>Pseudomonadota</taxon>
        <taxon>Gammaproteobacteria</taxon>
        <taxon>Alteromonadales</taxon>
        <taxon>Ferrimonadaceae</taxon>
        <taxon>Ferrimonas</taxon>
    </lineage>
</organism>
<accession>A0A1G8XDA8</accession>
<evidence type="ECO:0000256" key="1">
    <source>
        <dbReference type="ARBA" id="ARBA00023015"/>
    </source>
</evidence>
<gene>
    <name evidence="5" type="ORF">SAMN04488540_1152</name>
</gene>
<dbReference type="Proteomes" id="UP000199527">
    <property type="component" value="Unassembled WGS sequence"/>
</dbReference>
<evidence type="ECO:0000259" key="4">
    <source>
        <dbReference type="PROSITE" id="PS01124"/>
    </source>
</evidence>
<dbReference type="RefSeq" id="WP_090366876.1">
    <property type="nucleotide sequence ID" value="NZ_FNEM01000015.1"/>
</dbReference>
<evidence type="ECO:0000256" key="3">
    <source>
        <dbReference type="ARBA" id="ARBA00023163"/>
    </source>
</evidence>
<reference evidence="6" key="1">
    <citation type="submission" date="2016-10" db="EMBL/GenBank/DDBJ databases">
        <authorList>
            <person name="Varghese N."/>
            <person name="Submissions S."/>
        </authorList>
    </citation>
    <scope>NUCLEOTIDE SEQUENCE [LARGE SCALE GENOMIC DNA]</scope>
    <source>
        <strain evidence="6">DSM 23317</strain>
    </source>
</reference>
<keyword evidence="2 5" id="KW-0238">DNA-binding</keyword>
<dbReference type="GO" id="GO:0000976">
    <property type="term" value="F:transcription cis-regulatory region binding"/>
    <property type="evidence" value="ECO:0007669"/>
    <property type="project" value="TreeGrafter"/>
</dbReference>
<keyword evidence="3" id="KW-0804">Transcription</keyword>
<dbReference type="Pfam" id="PF12625">
    <property type="entry name" value="Arabinose_bd"/>
    <property type="match status" value="1"/>
</dbReference>